<dbReference type="EMBL" id="CP162602">
    <property type="protein sequence ID" value="XDK26448.1"/>
    <property type="molecule type" value="Genomic_DNA"/>
</dbReference>
<dbReference type="SUPFAM" id="SSF50370">
    <property type="entry name" value="Ricin B-like lectins"/>
    <property type="match status" value="1"/>
</dbReference>
<reference evidence="3" key="1">
    <citation type="submission" date="2024-07" db="EMBL/GenBank/DDBJ databases">
        <title>Genome Analysis of a Potential Novel Vibrio Species Secreting pH- and Thermo-stable Alginate Lyase and its Application in Producing Alginate Oligosaccharides.</title>
        <authorList>
            <person name="Huang H."/>
            <person name="Bao K."/>
        </authorList>
    </citation>
    <scope>NUCLEOTIDE SEQUENCE</scope>
    <source>
        <strain evidence="3">HB236076</strain>
        <plasmid evidence="3">p-HB236076</plasmid>
    </source>
</reference>
<dbReference type="InterPro" id="IPR000772">
    <property type="entry name" value="Ricin_B_lectin"/>
</dbReference>
<evidence type="ECO:0000313" key="3">
    <source>
        <dbReference type="EMBL" id="XDK26448.1"/>
    </source>
</evidence>
<dbReference type="KEGG" id="vih:AB0763_15490"/>
<evidence type="ECO:0000256" key="1">
    <source>
        <dbReference type="SAM" id="SignalP"/>
    </source>
</evidence>
<name>A0AB39HJ61_9VIBR</name>
<organism evidence="3">
    <name type="scientific">Vibrio sp. HB236076</name>
    <dbReference type="NCBI Taxonomy" id="3232307"/>
    <lineage>
        <taxon>Bacteria</taxon>
        <taxon>Pseudomonadati</taxon>
        <taxon>Pseudomonadota</taxon>
        <taxon>Gammaproteobacteria</taxon>
        <taxon>Vibrionales</taxon>
        <taxon>Vibrionaceae</taxon>
        <taxon>Vibrio</taxon>
    </lineage>
</organism>
<dbReference type="RefSeq" id="WP_306099339.1">
    <property type="nucleotide sequence ID" value="NZ_CP162602.1"/>
</dbReference>
<dbReference type="Gene3D" id="2.80.10.50">
    <property type="match status" value="1"/>
</dbReference>
<feature type="domain" description="Ricin B lectin" evidence="2">
    <location>
        <begin position="91"/>
        <end position="177"/>
    </location>
</feature>
<dbReference type="PROSITE" id="PS50231">
    <property type="entry name" value="RICIN_B_LECTIN"/>
    <property type="match status" value="1"/>
</dbReference>
<sequence length="180" mass="19856">MHNTMVTALSVVVMCLSTSVKATEVEVVLKDNLDGYLNGYCLDIKGGGPNIKPSDGLQVHTCYSYKGALGDDQMFDSELLAKHQLYMPKFDVCAQVEDIKAGSTVSLAPCADDPRQKIVLAKDGTLRPVSDQSLCFTASLDTRRGRNGTSDHQIKDLTLAQCSEQRARFQQWRYRTDMDG</sequence>
<dbReference type="InterPro" id="IPR035992">
    <property type="entry name" value="Ricin_B-like_lectins"/>
</dbReference>
<dbReference type="AlphaFoldDB" id="A0AB39HJ61"/>
<proteinExistence type="predicted"/>
<dbReference type="Pfam" id="PF00652">
    <property type="entry name" value="Ricin_B_lectin"/>
    <property type="match status" value="1"/>
</dbReference>
<keyword evidence="3" id="KW-0614">Plasmid</keyword>
<geneLocation type="plasmid" evidence="3">
    <name>p-HB236076</name>
</geneLocation>
<keyword evidence="1" id="KW-0732">Signal</keyword>
<accession>A0AB39HJ61</accession>
<feature type="chain" id="PRO_5044262028" evidence="1">
    <location>
        <begin position="23"/>
        <end position="180"/>
    </location>
</feature>
<evidence type="ECO:0000259" key="2">
    <source>
        <dbReference type="Pfam" id="PF00652"/>
    </source>
</evidence>
<feature type="signal peptide" evidence="1">
    <location>
        <begin position="1"/>
        <end position="22"/>
    </location>
</feature>
<gene>
    <name evidence="3" type="ORF">AB0763_15490</name>
</gene>
<protein>
    <submittedName>
        <fullName evidence="3">Ricin-type beta-trefoil lectin domain protein</fullName>
    </submittedName>
</protein>